<evidence type="ECO:0000256" key="5">
    <source>
        <dbReference type="ARBA" id="ARBA00023163"/>
    </source>
</evidence>
<dbReference type="Pfam" id="PF09856">
    <property type="entry name" value="ScfRs"/>
    <property type="match status" value="1"/>
</dbReference>
<dbReference type="SUPFAM" id="SSF47413">
    <property type="entry name" value="lambda repressor-like DNA-binding domains"/>
    <property type="match status" value="1"/>
</dbReference>
<dbReference type="PROSITE" id="PS50943">
    <property type="entry name" value="HTH_CROC1"/>
    <property type="match status" value="1"/>
</dbReference>
<dbReference type="STRING" id="1610489.SAMN06295981_0674"/>
<dbReference type="GO" id="GO:0003677">
    <property type="term" value="F:DNA binding"/>
    <property type="evidence" value="ECO:0007669"/>
    <property type="project" value="UniProtKB-KW"/>
</dbReference>
<dbReference type="GO" id="GO:0005829">
    <property type="term" value="C:cytosol"/>
    <property type="evidence" value="ECO:0007669"/>
    <property type="project" value="TreeGrafter"/>
</dbReference>
<dbReference type="Proteomes" id="UP000193309">
    <property type="component" value="Unassembled WGS sequence"/>
</dbReference>
<evidence type="ECO:0000259" key="6">
    <source>
        <dbReference type="PROSITE" id="PS50943"/>
    </source>
</evidence>
<keyword evidence="5" id="KW-0804">Transcription</keyword>
<gene>
    <name evidence="7" type="ORF">SAMN06295981_0674</name>
</gene>
<dbReference type="PANTHER" id="PTHR46797:SF23">
    <property type="entry name" value="HTH-TYPE TRANSCRIPTIONAL REGULATOR SUTR"/>
    <property type="match status" value="1"/>
</dbReference>
<dbReference type="Gene3D" id="1.10.260.40">
    <property type="entry name" value="lambda repressor-like DNA-binding domains"/>
    <property type="match status" value="1"/>
</dbReference>
<dbReference type="InterPro" id="IPR010982">
    <property type="entry name" value="Lambda_DNA-bd_dom_sf"/>
</dbReference>
<comment type="similarity">
    <text evidence="1">Belongs to the short-chain fatty acyl-CoA assimilation regulator (ScfR) family.</text>
</comment>
<keyword evidence="8" id="KW-1185">Reference proteome</keyword>
<dbReference type="PANTHER" id="PTHR46797">
    <property type="entry name" value="HTH-TYPE TRANSCRIPTIONAL REGULATOR"/>
    <property type="match status" value="1"/>
</dbReference>
<dbReference type="CDD" id="cd00093">
    <property type="entry name" value="HTH_XRE"/>
    <property type="match status" value="1"/>
</dbReference>
<evidence type="ECO:0000313" key="7">
    <source>
        <dbReference type="EMBL" id="SMG14575.1"/>
    </source>
</evidence>
<dbReference type="InterPro" id="IPR026281">
    <property type="entry name" value="HTH_RamB"/>
</dbReference>
<dbReference type="Pfam" id="PF01381">
    <property type="entry name" value="HTH_3"/>
    <property type="match status" value="1"/>
</dbReference>
<dbReference type="GO" id="GO:0003700">
    <property type="term" value="F:DNA-binding transcription factor activity"/>
    <property type="evidence" value="ECO:0007669"/>
    <property type="project" value="TreeGrafter"/>
</dbReference>
<dbReference type="AlphaFoldDB" id="A0A1X7II82"/>
<keyword evidence="2" id="KW-0678">Repressor</keyword>
<name>A0A1X7II82_9CORY</name>
<evidence type="ECO:0000256" key="2">
    <source>
        <dbReference type="ARBA" id="ARBA00022491"/>
    </source>
</evidence>
<feature type="domain" description="HTH cro/C1-type" evidence="6">
    <location>
        <begin position="13"/>
        <end position="67"/>
    </location>
</feature>
<dbReference type="FunFam" id="1.10.260.40:FF:000025">
    <property type="entry name" value="Cro/Cl family transcriptional regulator"/>
    <property type="match status" value="1"/>
</dbReference>
<organism evidence="7 8">
    <name type="scientific">Corynebacterium pollutisoli</name>
    <dbReference type="NCBI Taxonomy" id="1610489"/>
    <lineage>
        <taxon>Bacteria</taxon>
        <taxon>Bacillati</taxon>
        <taxon>Actinomycetota</taxon>
        <taxon>Actinomycetes</taxon>
        <taxon>Mycobacteriales</taxon>
        <taxon>Corynebacteriaceae</taxon>
        <taxon>Corynebacterium</taxon>
    </lineage>
</organism>
<evidence type="ECO:0000313" key="8">
    <source>
        <dbReference type="Proteomes" id="UP000193309"/>
    </source>
</evidence>
<sequence length="478" mass="53189">MSGMGKTYVGSRLRQLRRERDLSQASLAATLGLSASYVNQIEHDVRPLTVPVLLRITEAFGVDATFFSRDDDSRLLAEIQDVVLDKELCPSPVELQELSELVYNHPAIARTMVDMHRRYRNVRDKLSIATDTRRHAGPLNAAGPQALSMPHDEVRDFFYARQNYLDDLDTNAEAISADLDIQRFSIRSTEESLAERLRERHGIEISTSEDLDGTLHSLDRSTGHLQLASRLNTGQRAFRMGMELAYLEAGDDIEALISAESFTSEASANLARRGIASYFAAAVLLPYKGIHSEAERSGYDVDFLCHVFGVGYETVASRLSTMQRPNLRGIPFTFVRVDRAGNMSKRQSATGFHLANSGGTCPLWNIYETFTNPGTILRQLAQMPDGRNYLWIARTVRHHRGRFGDTGKLFAIGLGCEARHADRTVYAQGLNLDDLSSATPIGAGCRVCPRENCAQRAFPPIHEEITIDAHRSSVAPYN</sequence>
<evidence type="ECO:0000256" key="4">
    <source>
        <dbReference type="ARBA" id="ARBA00023125"/>
    </source>
</evidence>
<evidence type="ECO:0000256" key="3">
    <source>
        <dbReference type="ARBA" id="ARBA00023015"/>
    </source>
</evidence>
<dbReference type="InterPro" id="IPR018653">
    <property type="entry name" value="ScfR_C"/>
</dbReference>
<dbReference type="EMBL" id="FXAR01000002">
    <property type="protein sequence ID" value="SMG14575.1"/>
    <property type="molecule type" value="Genomic_DNA"/>
</dbReference>
<proteinExistence type="inferred from homology"/>
<dbReference type="NCBIfam" id="NF038139">
    <property type="entry name" value="Reg_Aceta_RamB"/>
    <property type="match status" value="1"/>
</dbReference>
<dbReference type="SMART" id="SM00530">
    <property type="entry name" value="HTH_XRE"/>
    <property type="match status" value="1"/>
</dbReference>
<evidence type="ECO:0000256" key="1">
    <source>
        <dbReference type="ARBA" id="ARBA00007227"/>
    </source>
</evidence>
<reference evidence="8" key="1">
    <citation type="submission" date="2017-04" db="EMBL/GenBank/DDBJ databases">
        <authorList>
            <person name="Varghese N."/>
            <person name="Submissions S."/>
        </authorList>
    </citation>
    <scope>NUCLEOTIDE SEQUENCE [LARGE SCALE GENOMIC DNA]</scope>
    <source>
        <strain evidence="8">VDS</strain>
    </source>
</reference>
<dbReference type="Pfam" id="PF06114">
    <property type="entry name" value="Peptidase_M78"/>
    <property type="match status" value="1"/>
</dbReference>
<dbReference type="InterPro" id="IPR001387">
    <property type="entry name" value="Cro/C1-type_HTH"/>
</dbReference>
<protein>
    <recommendedName>
        <fullName evidence="6">HTH cro/C1-type domain-containing protein</fullName>
    </recommendedName>
</protein>
<dbReference type="PIRSF" id="PIRSF019251">
    <property type="entry name" value="Rv0465c"/>
    <property type="match status" value="1"/>
</dbReference>
<accession>A0A1X7II82</accession>
<keyword evidence="3" id="KW-0805">Transcription regulation</keyword>
<keyword evidence="4" id="KW-0238">DNA-binding</keyword>
<dbReference type="InterPro" id="IPR010359">
    <property type="entry name" value="IrrE_HExxH"/>
</dbReference>
<dbReference type="InterPro" id="IPR050807">
    <property type="entry name" value="TransReg_Diox_bact_type"/>
</dbReference>